<feature type="signal peptide" evidence="2">
    <location>
        <begin position="1"/>
        <end position="25"/>
    </location>
</feature>
<dbReference type="RefSeq" id="WP_052242719.1">
    <property type="nucleotide sequence ID" value="NZ_JRVC01000031.1"/>
</dbReference>
<accession>A0A0B8ZVG4</accession>
<evidence type="ECO:0000259" key="3">
    <source>
        <dbReference type="Pfam" id="PF13628"/>
    </source>
</evidence>
<dbReference type="Proteomes" id="UP000031338">
    <property type="component" value="Unassembled WGS sequence"/>
</dbReference>
<dbReference type="InterPro" id="IPR012347">
    <property type="entry name" value="Ferritin-like"/>
</dbReference>
<dbReference type="EMBL" id="JRVC01000031">
    <property type="protein sequence ID" value="KHS42258.1"/>
    <property type="molecule type" value="Genomic_DNA"/>
</dbReference>
<evidence type="ECO:0000313" key="4">
    <source>
        <dbReference type="EMBL" id="KHS42258.1"/>
    </source>
</evidence>
<proteinExistence type="predicted"/>
<dbReference type="PANTHER" id="PTHR38593:SF1">
    <property type="entry name" value="BLR2558 PROTEIN"/>
    <property type="match status" value="1"/>
</dbReference>
<organism evidence="4 5">
    <name type="scientific">Novosphingobium subterraneum</name>
    <dbReference type="NCBI Taxonomy" id="48936"/>
    <lineage>
        <taxon>Bacteria</taxon>
        <taxon>Pseudomonadati</taxon>
        <taxon>Pseudomonadota</taxon>
        <taxon>Alphaproteobacteria</taxon>
        <taxon>Sphingomonadales</taxon>
        <taxon>Sphingomonadaceae</taxon>
        <taxon>Novosphingobium</taxon>
    </lineage>
</organism>
<dbReference type="Gene3D" id="1.20.1260.10">
    <property type="match status" value="1"/>
</dbReference>
<dbReference type="STRING" id="48936.NJ75_04271"/>
<feature type="region of interest" description="Disordered" evidence="1">
    <location>
        <begin position="28"/>
        <end position="52"/>
    </location>
</feature>
<dbReference type="AlphaFoldDB" id="A0A0B8ZVG4"/>
<dbReference type="PANTHER" id="PTHR38593">
    <property type="entry name" value="BLR2558 PROTEIN"/>
    <property type="match status" value="1"/>
</dbReference>
<protein>
    <submittedName>
        <fullName evidence="4">Putative outer membrane protein</fullName>
    </submittedName>
</protein>
<feature type="compositionally biased region" description="Low complexity" evidence="1">
    <location>
        <begin position="32"/>
        <end position="52"/>
    </location>
</feature>
<name>A0A0B8ZVG4_9SPHN</name>
<dbReference type="InterPro" id="IPR025419">
    <property type="entry name" value="DUF4142"/>
</dbReference>
<dbReference type="PATRIC" id="fig|48936.3.peg.4304"/>
<sequence length="205" mass="20995">MPLLPKGASRTAVVVALAAALGACNAPRGDEGAATGPATDAADDSAAATATPGTGAVAGEALPLTGQAFVDAASGSDQFELESARIVQSKGVTGDLRDFAQMMIRDHTASANALQAAASKVEGVQLRQAPILTDAQQGKLQQLQAADGKSAHDLYIRQQVEAHEKAYAMLTTYASSGDAKPLMDFAAKTAPVVQKHLAEVRNMQP</sequence>
<evidence type="ECO:0000256" key="2">
    <source>
        <dbReference type="SAM" id="SignalP"/>
    </source>
</evidence>
<comment type="caution">
    <text evidence="4">The sequence shown here is derived from an EMBL/GenBank/DDBJ whole genome shotgun (WGS) entry which is preliminary data.</text>
</comment>
<dbReference type="PROSITE" id="PS51257">
    <property type="entry name" value="PROKAR_LIPOPROTEIN"/>
    <property type="match status" value="1"/>
</dbReference>
<keyword evidence="2" id="KW-0732">Signal</keyword>
<reference evidence="4 5" key="1">
    <citation type="submission" date="2014-10" db="EMBL/GenBank/DDBJ databases">
        <title>Draft genome sequence of Novosphingobium subterraneum DSM 12447.</title>
        <authorList>
            <person name="Gan H.M."/>
            <person name="Gan H.Y."/>
            <person name="Savka M.A."/>
        </authorList>
    </citation>
    <scope>NUCLEOTIDE SEQUENCE [LARGE SCALE GENOMIC DNA]</scope>
    <source>
        <strain evidence="4 5">DSM 12447</strain>
    </source>
</reference>
<feature type="domain" description="DUF4142" evidence="3">
    <location>
        <begin position="66"/>
        <end position="203"/>
    </location>
</feature>
<evidence type="ECO:0000313" key="5">
    <source>
        <dbReference type="Proteomes" id="UP000031338"/>
    </source>
</evidence>
<evidence type="ECO:0000256" key="1">
    <source>
        <dbReference type="SAM" id="MobiDB-lite"/>
    </source>
</evidence>
<keyword evidence="5" id="KW-1185">Reference proteome</keyword>
<dbReference type="Pfam" id="PF13628">
    <property type="entry name" value="DUF4142"/>
    <property type="match status" value="1"/>
</dbReference>
<feature type="chain" id="PRO_5002145292" evidence="2">
    <location>
        <begin position="26"/>
        <end position="205"/>
    </location>
</feature>
<gene>
    <name evidence="4" type="ORF">NJ75_04271</name>
</gene>